<reference evidence="1" key="1">
    <citation type="journal article" date="2015" name="Nature">
        <title>Complex archaea that bridge the gap between prokaryotes and eukaryotes.</title>
        <authorList>
            <person name="Spang A."/>
            <person name="Saw J.H."/>
            <person name="Jorgensen S.L."/>
            <person name="Zaremba-Niedzwiedzka K."/>
            <person name="Martijn J."/>
            <person name="Lind A.E."/>
            <person name="van Eijk R."/>
            <person name="Schleper C."/>
            <person name="Guy L."/>
            <person name="Ettema T.J."/>
        </authorList>
    </citation>
    <scope>NUCLEOTIDE SEQUENCE</scope>
</reference>
<name>A0A0F9PE17_9ZZZZ</name>
<proteinExistence type="predicted"/>
<sequence>MTLTKEGKKLNKFIEQKLADIRTEFMNFFSTLEKKDIVIILDIKHEKKNFMRFVN</sequence>
<accession>A0A0F9PE17</accession>
<gene>
    <name evidence="1" type="ORF">LCGC14_1226790</name>
</gene>
<dbReference type="EMBL" id="LAZR01006511">
    <property type="protein sequence ID" value="KKM91607.1"/>
    <property type="molecule type" value="Genomic_DNA"/>
</dbReference>
<comment type="caution">
    <text evidence="1">The sequence shown here is derived from an EMBL/GenBank/DDBJ whole genome shotgun (WGS) entry which is preliminary data.</text>
</comment>
<evidence type="ECO:0000313" key="1">
    <source>
        <dbReference type="EMBL" id="KKM91607.1"/>
    </source>
</evidence>
<dbReference type="AlphaFoldDB" id="A0A0F9PE17"/>
<protein>
    <submittedName>
        <fullName evidence="1">Uncharacterized protein</fullName>
    </submittedName>
</protein>
<organism evidence="1">
    <name type="scientific">marine sediment metagenome</name>
    <dbReference type="NCBI Taxonomy" id="412755"/>
    <lineage>
        <taxon>unclassified sequences</taxon>
        <taxon>metagenomes</taxon>
        <taxon>ecological metagenomes</taxon>
    </lineage>
</organism>